<evidence type="ECO:0000256" key="1">
    <source>
        <dbReference type="SAM" id="SignalP"/>
    </source>
</evidence>
<evidence type="ECO:0000313" key="4">
    <source>
        <dbReference type="Proteomes" id="UP000240978"/>
    </source>
</evidence>
<dbReference type="Proteomes" id="UP000240978">
    <property type="component" value="Unassembled WGS sequence"/>
</dbReference>
<dbReference type="InterPro" id="IPR025992">
    <property type="entry name" value="Haem-bd"/>
</dbReference>
<reference evidence="3 4" key="1">
    <citation type="submission" date="2018-03" db="EMBL/GenBank/DDBJ databases">
        <title>Genomic Encyclopedia of Archaeal and Bacterial Type Strains, Phase II (KMG-II): from individual species to whole genera.</title>
        <authorList>
            <person name="Goeker M."/>
        </authorList>
    </citation>
    <scope>NUCLEOTIDE SEQUENCE [LARGE SCALE GENOMIC DNA]</scope>
    <source>
        <strain evidence="3 4">DSM 18107</strain>
    </source>
</reference>
<feature type="signal peptide" evidence="1">
    <location>
        <begin position="1"/>
        <end position="26"/>
    </location>
</feature>
<dbReference type="SMART" id="SM01235">
    <property type="entry name" value="Haem_bd"/>
    <property type="match status" value="1"/>
</dbReference>
<organism evidence="3 4">
    <name type="scientific">Chitinophaga ginsengisoli</name>
    <dbReference type="NCBI Taxonomy" id="363837"/>
    <lineage>
        <taxon>Bacteria</taxon>
        <taxon>Pseudomonadati</taxon>
        <taxon>Bacteroidota</taxon>
        <taxon>Chitinophagia</taxon>
        <taxon>Chitinophagales</taxon>
        <taxon>Chitinophagaceae</taxon>
        <taxon>Chitinophaga</taxon>
    </lineage>
</organism>
<feature type="chain" id="PRO_5015177016" evidence="1">
    <location>
        <begin position="27"/>
        <end position="154"/>
    </location>
</feature>
<comment type="caution">
    <text evidence="3">The sequence shown here is derived from an EMBL/GenBank/DDBJ whole genome shotgun (WGS) entry which is preliminary data.</text>
</comment>
<accession>A0A2P8GEB5</accession>
<keyword evidence="4" id="KW-1185">Reference proteome</keyword>
<keyword evidence="1" id="KW-0732">Signal</keyword>
<gene>
    <name evidence="3" type="ORF">CLV42_104558</name>
</gene>
<evidence type="ECO:0000313" key="3">
    <source>
        <dbReference type="EMBL" id="PSL32255.1"/>
    </source>
</evidence>
<evidence type="ECO:0000259" key="2">
    <source>
        <dbReference type="SMART" id="SM01235"/>
    </source>
</evidence>
<dbReference type="RefSeq" id="WP_106602445.1">
    <property type="nucleotide sequence ID" value="NZ_PYGK01000004.1"/>
</dbReference>
<dbReference type="OrthoDB" id="196738at2"/>
<protein>
    <submittedName>
        <fullName evidence="3">Heme-binding protein</fullName>
    </submittedName>
</protein>
<name>A0A2P8GEB5_9BACT</name>
<dbReference type="EMBL" id="PYGK01000004">
    <property type="protein sequence ID" value="PSL32255.1"/>
    <property type="molecule type" value="Genomic_DNA"/>
</dbReference>
<feature type="domain" description="Haem-binding" evidence="2">
    <location>
        <begin position="12"/>
        <end position="147"/>
    </location>
</feature>
<dbReference type="Pfam" id="PF14376">
    <property type="entry name" value="Haem_bd"/>
    <property type="match status" value="1"/>
</dbReference>
<sequence>MRQTKKWLLMLFVAFAVIQFIQPARNTSGQVLQTDITNVYPVPARVQAILQSACYDCHSNDTRYPWYSYIQPAGWWLAHHISEGKEELNFSDFGSYSSKRRINKLRAIENSVNDGTMPLSSYTLLHKDARLTGEKRQLITAWIGKLTDSLATAN</sequence>
<dbReference type="AlphaFoldDB" id="A0A2P8GEB5"/>
<proteinExistence type="predicted"/>